<evidence type="ECO:0000256" key="1">
    <source>
        <dbReference type="ARBA" id="ARBA00004049"/>
    </source>
</evidence>
<reference evidence="9" key="2">
    <citation type="submission" date="2017-06" db="EMBL/GenBank/DDBJ databases">
        <title>WGS assembly of Brachypodium distachyon.</title>
        <authorList>
            <consortium name="The International Brachypodium Initiative"/>
            <person name="Lucas S."/>
            <person name="Harmon-Smith M."/>
            <person name="Lail K."/>
            <person name="Tice H."/>
            <person name="Grimwood J."/>
            <person name="Bruce D."/>
            <person name="Barry K."/>
            <person name="Shu S."/>
            <person name="Lindquist E."/>
            <person name="Wang M."/>
            <person name="Pitluck S."/>
            <person name="Vogel J.P."/>
            <person name="Garvin D.F."/>
            <person name="Mockler T.C."/>
            <person name="Schmutz J."/>
            <person name="Rokhsar D."/>
            <person name="Bevan M.W."/>
        </authorList>
    </citation>
    <scope>NUCLEOTIDE SEQUENCE</scope>
    <source>
        <strain evidence="9">Bd21</strain>
    </source>
</reference>
<dbReference type="EMBL" id="CM000881">
    <property type="protein sequence ID" value="KQK08285.1"/>
    <property type="molecule type" value="Genomic_DNA"/>
</dbReference>
<evidence type="ECO:0000256" key="5">
    <source>
        <dbReference type="ARBA" id="ARBA00023163"/>
    </source>
</evidence>
<name>A0A0Q3GCN4_BRADI</name>
<dbReference type="Gramene" id="KQK08285">
    <property type="protein sequence ID" value="KQK08285"/>
    <property type="gene ID" value="BRADI_2g40920v3"/>
</dbReference>
<keyword evidence="11" id="KW-1185">Reference proteome</keyword>
<dbReference type="STRING" id="15368.A0A0Q3GCN4"/>
<evidence type="ECO:0000256" key="3">
    <source>
        <dbReference type="ARBA" id="ARBA00023054"/>
    </source>
</evidence>
<accession>A0A0Q3GCN4</accession>
<dbReference type="PROSITE" id="PS51519">
    <property type="entry name" value="RWP_RK"/>
    <property type="match status" value="1"/>
</dbReference>
<dbReference type="ExpressionAtlas" id="A0A0Q3GCN4">
    <property type="expression patterns" value="baseline"/>
</dbReference>
<evidence type="ECO:0000256" key="2">
    <source>
        <dbReference type="ARBA" id="ARBA00023015"/>
    </source>
</evidence>
<organism evidence="9">
    <name type="scientific">Brachypodium distachyon</name>
    <name type="common">Purple false brome</name>
    <name type="synonym">Trachynia distachya</name>
    <dbReference type="NCBI Taxonomy" id="15368"/>
    <lineage>
        <taxon>Eukaryota</taxon>
        <taxon>Viridiplantae</taxon>
        <taxon>Streptophyta</taxon>
        <taxon>Embryophyta</taxon>
        <taxon>Tracheophyta</taxon>
        <taxon>Spermatophyta</taxon>
        <taxon>Magnoliopsida</taxon>
        <taxon>Liliopsida</taxon>
        <taxon>Poales</taxon>
        <taxon>Poaceae</taxon>
        <taxon>BOP clade</taxon>
        <taxon>Pooideae</taxon>
        <taxon>Stipodae</taxon>
        <taxon>Brachypodieae</taxon>
        <taxon>Brachypodium</taxon>
    </lineage>
</organism>
<keyword evidence="6" id="KW-0539">Nucleus</keyword>
<sequence>MQRYYSGDADRCFHDPLAPFPLCSSSSSSSSPPSLFTSDESCLSMAAALFPGDHTGQVEDCSSALMLREDADMTGYLPISMIPAPAAGDNNGMLYPDNVLPPFPEDLSTVGLDLDLDLLDDALLMLQPLSDIDLEAFGDMDLQVKPEPEPEELNNISVILPPRALDQSLGPQPQQAAPMQLHQQNAARHGDSSSIVVSRPAAPAGAVVGIGYAEPQTQQQRAAPRARRIIREGSNAAGGRSLENIGFEELRKYFYMPITKAARELNVGLTVLKKRCRELGVARWPHRKMKSLRSLILNIQEMGRGGGVLPPAVQRELEALERACTLMEKNPAIELTEQTKKLRQAYFKENYKKRRAAAVNVLDGCYGGHQQQLTPMPLPMISPHSGQSTAFFGRY</sequence>
<evidence type="ECO:0000256" key="7">
    <source>
        <dbReference type="SAM" id="MobiDB-lite"/>
    </source>
</evidence>
<dbReference type="InterPro" id="IPR044607">
    <property type="entry name" value="RKD-like"/>
</dbReference>
<reference evidence="10" key="3">
    <citation type="submission" date="2018-08" db="UniProtKB">
        <authorList>
            <consortium name="EnsemblPlants"/>
        </authorList>
    </citation>
    <scope>IDENTIFICATION</scope>
    <source>
        <strain evidence="10">cv. Bd21</strain>
    </source>
</reference>
<evidence type="ECO:0000256" key="6">
    <source>
        <dbReference type="ARBA" id="ARBA00023242"/>
    </source>
</evidence>
<feature type="domain" description="RWP-RK" evidence="8">
    <location>
        <begin position="221"/>
        <end position="312"/>
    </location>
</feature>
<evidence type="ECO:0000259" key="8">
    <source>
        <dbReference type="PROSITE" id="PS51519"/>
    </source>
</evidence>
<gene>
    <name evidence="10" type="primary">LOC104583278</name>
    <name evidence="9" type="ORF">BRADI_2g40920v3</name>
</gene>
<feature type="region of interest" description="Disordered" evidence="7">
    <location>
        <begin position="167"/>
        <end position="191"/>
    </location>
</feature>
<keyword evidence="2" id="KW-0805">Transcription regulation</keyword>
<evidence type="ECO:0000313" key="10">
    <source>
        <dbReference type="EnsemblPlants" id="KQK08285"/>
    </source>
</evidence>
<dbReference type="OrthoDB" id="6270329at2759"/>
<feature type="compositionally biased region" description="Polar residues" evidence="7">
    <location>
        <begin position="169"/>
        <end position="191"/>
    </location>
</feature>
<keyword evidence="5" id="KW-0804">Transcription</keyword>
<keyword evidence="4" id="KW-0238">DNA-binding</keyword>
<dbReference type="PANTHER" id="PTHR46373">
    <property type="entry name" value="PROTEIN RKD4"/>
    <property type="match status" value="1"/>
</dbReference>
<comment type="function">
    <text evidence="1">Putative transcription factor.</text>
</comment>
<protein>
    <recommendedName>
        <fullName evidence="8">RWP-RK domain-containing protein</fullName>
    </recommendedName>
</protein>
<dbReference type="PANTHER" id="PTHR46373:SF2">
    <property type="entry name" value="RWP-RK DOMAIN-CONTAINING PROTEIN"/>
    <property type="match status" value="1"/>
</dbReference>
<dbReference type="EnsemblPlants" id="KQK08285">
    <property type="protein sequence ID" value="KQK08285"/>
    <property type="gene ID" value="BRADI_2g40920v3"/>
</dbReference>
<dbReference type="InterPro" id="IPR003035">
    <property type="entry name" value="RWP-RK_dom"/>
</dbReference>
<dbReference type="GO" id="GO:0003677">
    <property type="term" value="F:DNA binding"/>
    <property type="evidence" value="ECO:0007669"/>
    <property type="project" value="UniProtKB-KW"/>
</dbReference>
<evidence type="ECO:0000256" key="4">
    <source>
        <dbReference type="ARBA" id="ARBA00023125"/>
    </source>
</evidence>
<proteinExistence type="predicted"/>
<dbReference type="GO" id="GO:0003700">
    <property type="term" value="F:DNA-binding transcription factor activity"/>
    <property type="evidence" value="ECO:0007669"/>
    <property type="project" value="InterPro"/>
</dbReference>
<evidence type="ECO:0000313" key="11">
    <source>
        <dbReference type="Proteomes" id="UP000008810"/>
    </source>
</evidence>
<dbReference type="Pfam" id="PF02042">
    <property type="entry name" value="RWP-RK"/>
    <property type="match status" value="1"/>
</dbReference>
<dbReference type="Proteomes" id="UP000008810">
    <property type="component" value="Chromosome 2"/>
</dbReference>
<dbReference type="AlphaFoldDB" id="A0A0Q3GCN4"/>
<evidence type="ECO:0000313" key="9">
    <source>
        <dbReference type="EMBL" id="KQK08285.1"/>
    </source>
</evidence>
<keyword evidence="3" id="KW-0175">Coiled coil</keyword>
<reference evidence="9 10" key="1">
    <citation type="journal article" date="2010" name="Nature">
        <title>Genome sequencing and analysis of the model grass Brachypodium distachyon.</title>
        <authorList>
            <consortium name="International Brachypodium Initiative"/>
        </authorList>
    </citation>
    <scope>NUCLEOTIDE SEQUENCE [LARGE SCALE GENOMIC DNA]</scope>
    <source>
        <strain evidence="9 10">Bd21</strain>
    </source>
</reference>